<comment type="caution">
    <text evidence="9">The sequence shown here is derived from an EMBL/GenBank/DDBJ whole genome shotgun (WGS) entry which is preliminary data.</text>
</comment>
<dbReference type="PROSITE" id="PS51379">
    <property type="entry name" value="4FE4S_FER_2"/>
    <property type="match status" value="2"/>
</dbReference>
<keyword evidence="7" id="KW-0411">Iron-sulfur</keyword>
<keyword evidence="5" id="KW-0249">Electron transport</keyword>
<dbReference type="Pfam" id="PF12838">
    <property type="entry name" value="Fer4_7"/>
    <property type="match status" value="1"/>
</dbReference>
<evidence type="ECO:0000256" key="1">
    <source>
        <dbReference type="ARBA" id="ARBA00022448"/>
    </source>
</evidence>
<feature type="domain" description="4Fe-4S ferredoxin-type" evidence="8">
    <location>
        <begin position="2"/>
        <end position="31"/>
    </location>
</feature>
<keyword evidence="4" id="KW-0677">Repeat</keyword>
<keyword evidence="1" id="KW-0813">Transport</keyword>
<dbReference type="AlphaFoldDB" id="A0A8J6NBY2"/>
<evidence type="ECO:0000259" key="8">
    <source>
        <dbReference type="PROSITE" id="PS51379"/>
    </source>
</evidence>
<dbReference type="EMBL" id="JACNJZ010000012">
    <property type="protein sequence ID" value="MBC8316292.1"/>
    <property type="molecule type" value="Genomic_DNA"/>
</dbReference>
<keyword evidence="2" id="KW-0004">4Fe-4S</keyword>
<proteinExistence type="predicted"/>
<evidence type="ECO:0000256" key="5">
    <source>
        <dbReference type="ARBA" id="ARBA00022982"/>
    </source>
</evidence>
<protein>
    <submittedName>
        <fullName evidence="9">Ferredoxin family protein</fullName>
    </submittedName>
</protein>
<dbReference type="InterPro" id="IPR017896">
    <property type="entry name" value="4Fe4S_Fe-S-bd"/>
</dbReference>
<evidence type="ECO:0000313" key="9">
    <source>
        <dbReference type="EMBL" id="MBC8316292.1"/>
    </source>
</evidence>
<evidence type="ECO:0000313" key="10">
    <source>
        <dbReference type="Proteomes" id="UP000614424"/>
    </source>
</evidence>
<dbReference type="GO" id="GO:0051539">
    <property type="term" value="F:4 iron, 4 sulfur cluster binding"/>
    <property type="evidence" value="ECO:0007669"/>
    <property type="project" value="UniProtKB-KW"/>
</dbReference>
<reference evidence="9 10" key="1">
    <citation type="submission" date="2020-08" db="EMBL/GenBank/DDBJ databases">
        <title>Bridging the membrane lipid divide: bacteria of the FCB group superphylum have the potential to synthesize archaeal ether lipids.</title>
        <authorList>
            <person name="Villanueva L."/>
            <person name="Von Meijenfeldt F.A.B."/>
            <person name="Westbye A.B."/>
            <person name="Yadav S."/>
            <person name="Hopmans E.C."/>
            <person name="Dutilh B.E."/>
            <person name="Sinninghe Damste J.S."/>
        </authorList>
    </citation>
    <scope>NUCLEOTIDE SEQUENCE [LARGE SCALE GENOMIC DNA]</scope>
    <source>
        <strain evidence="9">NIOZ-UU47</strain>
    </source>
</reference>
<feature type="domain" description="4Fe-4S ferredoxin-type" evidence="8">
    <location>
        <begin position="34"/>
        <end position="63"/>
    </location>
</feature>
<evidence type="ECO:0000256" key="2">
    <source>
        <dbReference type="ARBA" id="ARBA00022485"/>
    </source>
</evidence>
<evidence type="ECO:0000256" key="3">
    <source>
        <dbReference type="ARBA" id="ARBA00022723"/>
    </source>
</evidence>
<accession>A0A8J6NBY2</accession>
<dbReference type="PANTHER" id="PTHR43687">
    <property type="entry name" value="ADENYLYLSULFATE REDUCTASE, BETA SUBUNIT"/>
    <property type="match status" value="1"/>
</dbReference>
<name>A0A8J6NBY2_9BACT</name>
<keyword evidence="6" id="KW-0408">Iron</keyword>
<dbReference type="Gene3D" id="3.30.70.20">
    <property type="match status" value="1"/>
</dbReference>
<gene>
    <name evidence="9" type="ORF">H8E41_00175</name>
</gene>
<evidence type="ECO:0000256" key="7">
    <source>
        <dbReference type="ARBA" id="ARBA00023014"/>
    </source>
</evidence>
<evidence type="ECO:0000256" key="6">
    <source>
        <dbReference type="ARBA" id="ARBA00023004"/>
    </source>
</evidence>
<dbReference type="PROSITE" id="PS00198">
    <property type="entry name" value="4FE4S_FER_1"/>
    <property type="match status" value="2"/>
</dbReference>
<dbReference type="PANTHER" id="PTHR43687:SF6">
    <property type="entry name" value="L-ASPARTATE SEMIALDEHYDE SULFURTRANSFERASE IRON-SULFUR SUBUNIT"/>
    <property type="match status" value="1"/>
</dbReference>
<dbReference type="GO" id="GO:0046872">
    <property type="term" value="F:metal ion binding"/>
    <property type="evidence" value="ECO:0007669"/>
    <property type="project" value="UniProtKB-KW"/>
</dbReference>
<dbReference type="InterPro" id="IPR050572">
    <property type="entry name" value="Fe-S_Ferredoxin"/>
</dbReference>
<keyword evidence="3" id="KW-0479">Metal-binding</keyword>
<dbReference type="Proteomes" id="UP000614424">
    <property type="component" value="Unassembled WGS sequence"/>
</dbReference>
<organism evidence="9 10">
    <name type="scientific">Candidatus Desulfobia pelagia</name>
    <dbReference type="NCBI Taxonomy" id="2841692"/>
    <lineage>
        <taxon>Bacteria</taxon>
        <taxon>Pseudomonadati</taxon>
        <taxon>Thermodesulfobacteriota</taxon>
        <taxon>Desulfobulbia</taxon>
        <taxon>Desulfobulbales</taxon>
        <taxon>Desulfobulbaceae</taxon>
        <taxon>Candidatus Desulfobia</taxon>
    </lineage>
</organism>
<evidence type="ECO:0000256" key="4">
    <source>
        <dbReference type="ARBA" id="ARBA00022737"/>
    </source>
</evidence>
<dbReference type="InterPro" id="IPR017900">
    <property type="entry name" value="4Fe4S_Fe_S_CS"/>
</dbReference>
<dbReference type="SUPFAM" id="SSF54862">
    <property type="entry name" value="4Fe-4S ferredoxins"/>
    <property type="match status" value="1"/>
</dbReference>
<sequence>MTITKIDLMLCQGCKTCYEICPMDVIRWNDEELKPVIIYPEDCQLCELCVIECPEDAIIVTPEKDLGHILSWG</sequence>